<name>A6JYF0_RAT</name>
<sequence>MSGDNYGEVRLSLALGFLVVSFSKTVDLNLLGLA</sequence>
<evidence type="ECO:0000313" key="1">
    <source>
        <dbReference type="EMBL" id="EDL83325.1"/>
    </source>
</evidence>
<evidence type="ECO:0000313" key="2">
    <source>
        <dbReference type="Proteomes" id="UP000234681"/>
    </source>
</evidence>
<protein>
    <submittedName>
        <fullName evidence="1">RCG22808</fullName>
    </submittedName>
</protein>
<proteinExistence type="predicted"/>
<dbReference type="AlphaFoldDB" id="A6JYF0"/>
<dbReference type="Proteomes" id="UP000234681">
    <property type="component" value="Chromosome 8"/>
</dbReference>
<reference evidence="1 2" key="1">
    <citation type="submission" date="2005-09" db="EMBL/GenBank/DDBJ databases">
        <authorList>
            <person name="Mural R.J."/>
            <person name="Li P.W."/>
            <person name="Adams M.D."/>
            <person name="Amanatides P.G."/>
            <person name="Baden-Tillson H."/>
            <person name="Barnstead M."/>
            <person name="Chin S.H."/>
            <person name="Dew I."/>
            <person name="Evans C.A."/>
            <person name="Ferriera S."/>
            <person name="Flanigan M."/>
            <person name="Fosler C."/>
            <person name="Glodek A."/>
            <person name="Gu Z."/>
            <person name="Holt R.A."/>
            <person name="Jennings D."/>
            <person name="Kraft C.L."/>
            <person name="Lu F."/>
            <person name="Nguyen T."/>
            <person name="Nusskern D.R."/>
            <person name="Pfannkoch C.M."/>
            <person name="Sitter C."/>
            <person name="Sutton G.G."/>
            <person name="Venter J.C."/>
            <person name="Wang Z."/>
            <person name="Woodage T."/>
            <person name="Zheng X.H."/>
            <person name="Zhong F."/>
        </authorList>
    </citation>
    <scope>NUCLEOTIDE SEQUENCE [LARGE SCALE GENOMIC DNA]</scope>
    <source>
        <strain>BN</strain>
        <strain evidence="2">Sprague-Dawley</strain>
    </source>
</reference>
<dbReference type="EMBL" id="CH474007">
    <property type="protein sequence ID" value="EDL83325.1"/>
    <property type="molecule type" value="Genomic_DNA"/>
</dbReference>
<accession>A6JYF0</accession>
<gene>
    <name evidence="1" type="ORF">rCG_22808</name>
</gene>
<organism evidence="1 2">
    <name type="scientific">Rattus norvegicus</name>
    <name type="common">Rat</name>
    <dbReference type="NCBI Taxonomy" id="10116"/>
    <lineage>
        <taxon>Eukaryota</taxon>
        <taxon>Metazoa</taxon>
        <taxon>Chordata</taxon>
        <taxon>Craniata</taxon>
        <taxon>Vertebrata</taxon>
        <taxon>Euteleostomi</taxon>
        <taxon>Mammalia</taxon>
        <taxon>Eutheria</taxon>
        <taxon>Euarchontoglires</taxon>
        <taxon>Glires</taxon>
        <taxon>Rodentia</taxon>
        <taxon>Myomorpha</taxon>
        <taxon>Muroidea</taxon>
        <taxon>Muridae</taxon>
        <taxon>Murinae</taxon>
        <taxon>Rattus</taxon>
    </lineage>
</organism>